<evidence type="ECO:0000313" key="2">
    <source>
        <dbReference type="Proteomes" id="UP000528322"/>
    </source>
</evidence>
<proteinExistence type="predicted"/>
<evidence type="ECO:0000313" key="1">
    <source>
        <dbReference type="EMBL" id="MBB5022889.1"/>
    </source>
</evidence>
<evidence type="ECO:0008006" key="3">
    <source>
        <dbReference type="Google" id="ProtNLM"/>
    </source>
</evidence>
<dbReference type="EMBL" id="JACHID010000021">
    <property type="protein sequence ID" value="MBB5022889.1"/>
    <property type="molecule type" value="Genomic_DNA"/>
</dbReference>
<dbReference type="Gene3D" id="1.10.287.110">
    <property type="entry name" value="DnaJ domain"/>
    <property type="match status" value="1"/>
</dbReference>
<gene>
    <name evidence="1" type="ORF">HNR37_002236</name>
</gene>
<accession>A0A7W8DHW9</accession>
<protein>
    <recommendedName>
        <fullName evidence="3">J domain-containing protein</fullName>
    </recommendedName>
</protein>
<dbReference type="AlphaFoldDB" id="A0A7W8DHW9"/>
<organism evidence="1 2">
    <name type="scientific">Desulfurispira natronophila</name>
    <dbReference type="NCBI Taxonomy" id="682562"/>
    <lineage>
        <taxon>Bacteria</taxon>
        <taxon>Pseudomonadati</taxon>
        <taxon>Chrysiogenota</taxon>
        <taxon>Chrysiogenia</taxon>
        <taxon>Chrysiogenales</taxon>
        <taxon>Chrysiogenaceae</taxon>
        <taxon>Desulfurispira</taxon>
    </lineage>
</organism>
<sequence>MKQQTHDPFLHFSPAKLMCHMRQHLDRPAQAASDDQLSRTAHKPHTVPDTAIFKWLLDEEQKKQYMELGYSGLYALSFALRHSITQVAALFHLSALEDEQQLTMAFQLRGIFGIDMQEWLQESQKERKAWQQAGWGVPVWGFSPMGCYVVARNVSACRAFDPYESKLCMESAEEASPFCSRHQQHNWWDDQLSGAGVQATMFAFYAWRDHLFAYSEDDLRAEVKRFWERIGAYNRTLSPSVSTLQALELDSYEELKTMDSKQLRHHYLRLARSAHPDHGGNHQSFVALQQAYSDAQAYMYHQGQRKTKPPHT</sequence>
<reference evidence="1 2" key="1">
    <citation type="submission" date="2020-08" db="EMBL/GenBank/DDBJ databases">
        <title>Genomic Encyclopedia of Type Strains, Phase IV (KMG-IV): sequencing the most valuable type-strain genomes for metagenomic binning, comparative biology and taxonomic classification.</title>
        <authorList>
            <person name="Goeker M."/>
        </authorList>
    </citation>
    <scope>NUCLEOTIDE SEQUENCE [LARGE SCALE GENOMIC DNA]</scope>
    <source>
        <strain evidence="1 2">DSM 22071</strain>
    </source>
</reference>
<keyword evidence="2" id="KW-1185">Reference proteome</keyword>
<name>A0A7W8DHW9_9BACT</name>
<dbReference type="SUPFAM" id="SSF46565">
    <property type="entry name" value="Chaperone J-domain"/>
    <property type="match status" value="2"/>
</dbReference>
<dbReference type="RefSeq" id="WP_183734199.1">
    <property type="nucleotide sequence ID" value="NZ_JACHID010000021.1"/>
</dbReference>
<comment type="caution">
    <text evidence="1">The sequence shown here is derived from an EMBL/GenBank/DDBJ whole genome shotgun (WGS) entry which is preliminary data.</text>
</comment>
<dbReference type="Proteomes" id="UP000528322">
    <property type="component" value="Unassembled WGS sequence"/>
</dbReference>
<dbReference type="InterPro" id="IPR036869">
    <property type="entry name" value="J_dom_sf"/>
</dbReference>